<evidence type="ECO:0000313" key="2">
    <source>
        <dbReference type="EMBL" id="GCC47431.1"/>
    </source>
</evidence>
<dbReference type="EMBL" id="BEZZ01219538">
    <property type="protein sequence ID" value="GCC47431.1"/>
    <property type="molecule type" value="Genomic_DNA"/>
</dbReference>
<feature type="chain" id="PRO_5019505200" description="Secreted protein" evidence="1">
    <location>
        <begin position="25"/>
        <end position="90"/>
    </location>
</feature>
<evidence type="ECO:0000313" key="3">
    <source>
        <dbReference type="Proteomes" id="UP000287033"/>
    </source>
</evidence>
<name>A0A401TXQ0_CHIPU</name>
<evidence type="ECO:0008006" key="4">
    <source>
        <dbReference type="Google" id="ProtNLM"/>
    </source>
</evidence>
<proteinExistence type="predicted"/>
<keyword evidence="3" id="KW-1185">Reference proteome</keyword>
<comment type="caution">
    <text evidence="2">The sequence shown here is derived from an EMBL/GenBank/DDBJ whole genome shotgun (WGS) entry which is preliminary data.</text>
</comment>
<sequence length="90" mass="10116">MRRRPGRCRCWLLLWRSPLSPSLGVCLRQRRSPRTIRPEAEASAVTGNAVKLTDRSTNQPSSDLIPRIGQLEGRALPRRGSAHFNAPSRD</sequence>
<organism evidence="2 3">
    <name type="scientific">Chiloscyllium punctatum</name>
    <name type="common">Brownbanded bambooshark</name>
    <name type="synonym">Hemiscyllium punctatum</name>
    <dbReference type="NCBI Taxonomy" id="137246"/>
    <lineage>
        <taxon>Eukaryota</taxon>
        <taxon>Metazoa</taxon>
        <taxon>Chordata</taxon>
        <taxon>Craniata</taxon>
        <taxon>Vertebrata</taxon>
        <taxon>Chondrichthyes</taxon>
        <taxon>Elasmobranchii</taxon>
        <taxon>Galeomorphii</taxon>
        <taxon>Galeoidea</taxon>
        <taxon>Orectolobiformes</taxon>
        <taxon>Hemiscylliidae</taxon>
        <taxon>Chiloscyllium</taxon>
    </lineage>
</organism>
<keyword evidence="1" id="KW-0732">Signal</keyword>
<protein>
    <recommendedName>
        <fullName evidence="4">Secreted protein</fullName>
    </recommendedName>
</protein>
<feature type="signal peptide" evidence="1">
    <location>
        <begin position="1"/>
        <end position="24"/>
    </location>
</feature>
<dbReference type="Proteomes" id="UP000287033">
    <property type="component" value="Unassembled WGS sequence"/>
</dbReference>
<evidence type="ECO:0000256" key="1">
    <source>
        <dbReference type="SAM" id="SignalP"/>
    </source>
</evidence>
<reference evidence="2 3" key="1">
    <citation type="journal article" date="2018" name="Nat. Ecol. Evol.">
        <title>Shark genomes provide insights into elasmobranch evolution and the origin of vertebrates.</title>
        <authorList>
            <person name="Hara Y"/>
            <person name="Yamaguchi K"/>
            <person name="Onimaru K"/>
            <person name="Kadota M"/>
            <person name="Koyanagi M"/>
            <person name="Keeley SD"/>
            <person name="Tatsumi K"/>
            <person name="Tanaka K"/>
            <person name="Motone F"/>
            <person name="Kageyama Y"/>
            <person name="Nozu R"/>
            <person name="Adachi N"/>
            <person name="Nishimura O"/>
            <person name="Nakagawa R"/>
            <person name="Tanegashima C"/>
            <person name="Kiyatake I"/>
            <person name="Matsumoto R"/>
            <person name="Murakumo K"/>
            <person name="Nishida K"/>
            <person name="Terakita A"/>
            <person name="Kuratani S"/>
            <person name="Sato K"/>
            <person name="Hyodo S Kuraku.S."/>
        </authorList>
    </citation>
    <scope>NUCLEOTIDE SEQUENCE [LARGE SCALE GENOMIC DNA]</scope>
</reference>
<gene>
    <name evidence="2" type="ORF">chiPu_0031799</name>
</gene>
<accession>A0A401TXQ0</accession>
<dbReference type="AlphaFoldDB" id="A0A401TXQ0"/>